<dbReference type="InterPro" id="IPR036069">
    <property type="entry name" value="DUF34/NIF3_sf"/>
</dbReference>
<dbReference type="Proteomes" id="UP000318336">
    <property type="component" value="Unassembled WGS sequence"/>
</dbReference>
<name>A0A542X9J2_9MICO</name>
<organism evidence="2 3">
    <name type="scientific">Barrientosiimonas humi</name>
    <dbReference type="NCBI Taxonomy" id="999931"/>
    <lineage>
        <taxon>Bacteria</taxon>
        <taxon>Bacillati</taxon>
        <taxon>Actinomycetota</taxon>
        <taxon>Actinomycetes</taxon>
        <taxon>Micrococcales</taxon>
        <taxon>Dermacoccaceae</taxon>
        <taxon>Barrientosiimonas</taxon>
    </lineage>
</organism>
<proteinExistence type="predicted"/>
<dbReference type="FunFam" id="3.30.70.120:FF:000006">
    <property type="entry name" value="GTP cyclohydrolase 1 type 2 homolog"/>
    <property type="match status" value="1"/>
</dbReference>
<dbReference type="AlphaFoldDB" id="A0A542X9J2"/>
<dbReference type="SUPFAM" id="SSF102705">
    <property type="entry name" value="NIF3 (NGG1p interacting factor 3)-like"/>
    <property type="match status" value="1"/>
</dbReference>
<sequence length="110" mass="11934">MSERLDVLVFYVPVEDAERVLAAVFAAGGGRIGAYDSCAYRQTGTGQFRPLDGANPAIGRVGDVEQVAEERCELVLPRRLRAEVVAALVAAHPYETPAFHVLETADIDNY</sequence>
<protein>
    <recommendedName>
        <fullName evidence="4">NGG1p interacting factor NIF3</fullName>
    </recommendedName>
</protein>
<dbReference type="RefSeq" id="WP_142004589.1">
    <property type="nucleotide sequence ID" value="NZ_CAJTBP010000001.1"/>
</dbReference>
<evidence type="ECO:0008006" key="4">
    <source>
        <dbReference type="Google" id="ProtNLM"/>
    </source>
</evidence>
<dbReference type="InterPro" id="IPR015867">
    <property type="entry name" value="N-reg_PII/ATP_PRibTrfase_C"/>
</dbReference>
<comment type="subunit">
    <text evidence="1">Homohexamer.</text>
</comment>
<keyword evidence="3" id="KW-1185">Reference proteome</keyword>
<evidence type="ECO:0000256" key="1">
    <source>
        <dbReference type="ARBA" id="ARBA00011643"/>
    </source>
</evidence>
<dbReference type="PANTHER" id="PTHR41774:SF1">
    <property type="entry name" value="NGG1P INTERACTING FACTOR NIF3"/>
    <property type="match status" value="1"/>
</dbReference>
<dbReference type="Gene3D" id="3.30.70.120">
    <property type="match status" value="1"/>
</dbReference>
<gene>
    <name evidence="2" type="ORF">FB554_0629</name>
</gene>
<evidence type="ECO:0000313" key="3">
    <source>
        <dbReference type="Proteomes" id="UP000318336"/>
    </source>
</evidence>
<dbReference type="PANTHER" id="PTHR41774">
    <property type="match status" value="1"/>
</dbReference>
<reference evidence="2 3" key="1">
    <citation type="submission" date="2019-06" db="EMBL/GenBank/DDBJ databases">
        <title>Sequencing the genomes of 1000 actinobacteria strains.</title>
        <authorList>
            <person name="Klenk H.-P."/>
        </authorList>
    </citation>
    <scope>NUCLEOTIDE SEQUENCE [LARGE SCALE GENOMIC DNA]</scope>
    <source>
        <strain evidence="2 3">DSM 24617</strain>
    </source>
</reference>
<evidence type="ECO:0000313" key="2">
    <source>
        <dbReference type="EMBL" id="TQL32503.1"/>
    </source>
</evidence>
<comment type="caution">
    <text evidence="2">The sequence shown here is derived from an EMBL/GenBank/DDBJ whole genome shotgun (WGS) entry which is preliminary data.</text>
</comment>
<dbReference type="EMBL" id="VFOK01000001">
    <property type="protein sequence ID" value="TQL32503.1"/>
    <property type="molecule type" value="Genomic_DNA"/>
</dbReference>
<accession>A0A542X9J2</accession>
<dbReference type="OrthoDB" id="9795763at2"/>